<evidence type="ECO:0000259" key="5">
    <source>
        <dbReference type="PROSITE" id="PS50975"/>
    </source>
</evidence>
<dbReference type="OrthoDB" id="9786585at2"/>
<dbReference type="GO" id="GO:0043774">
    <property type="term" value="F:coenzyme F420-2 alpha-glutamyl ligase activity"/>
    <property type="evidence" value="ECO:0007669"/>
    <property type="project" value="TreeGrafter"/>
</dbReference>
<dbReference type="RefSeq" id="WP_090796196.1">
    <property type="nucleotide sequence ID" value="NZ_FMYI01000007.1"/>
</dbReference>
<protein>
    <submittedName>
        <fullName evidence="6">SSU ribosomal protein S6P modification protein</fullName>
    </submittedName>
</protein>
<dbReference type="GO" id="GO:0046872">
    <property type="term" value="F:metal ion binding"/>
    <property type="evidence" value="ECO:0007669"/>
    <property type="project" value="UniProtKB-KW"/>
</dbReference>
<dbReference type="PANTHER" id="PTHR21621">
    <property type="entry name" value="RIBOSOMAL PROTEIN S6 MODIFICATION PROTEIN"/>
    <property type="match status" value="1"/>
</dbReference>
<reference evidence="7" key="1">
    <citation type="submission" date="2016-09" db="EMBL/GenBank/DDBJ databases">
        <authorList>
            <person name="Varghese N."/>
            <person name="Submissions S."/>
        </authorList>
    </citation>
    <scope>NUCLEOTIDE SEQUENCE [LARGE SCALE GENOMIC DNA]</scope>
    <source>
        <strain evidence="7">S5</strain>
    </source>
</reference>
<dbReference type="PROSITE" id="PS50975">
    <property type="entry name" value="ATP_GRASP"/>
    <property type="match status" value="1"/>
</dbReference>
<dbReference type="PANTHER" id="PTHR21621:SF2">
    <property type="entry name" value="COENZYME GAMMA-F420-2:ALPHA-L-GLUTAMATE LIGASE"/>
    <property type="match status" value="1"/>
</dbReference>
<sequence length="298" mass="33639">MDAWLIYNSSLKSKKFSDIHKWYVKTAKEMGITLHLVANSTLNIGVVNNQLSLKHSYPEPAFVLFLDKDIHLAYQLEALGFRLYNNAQAIELCDDKVLMHQAIARKGLKQPDTRFAPKFFHNDVDVDDYRLIELEKTLGYPMIVKNSFGSFGQQVYLVKNHAELKTRVKQLLDKPHLYQRYLPSSRGVDIRLQVVGEEVITSVKRFNPHDFRANVTNGGKMEGVDVSDDYKALAIQASLAVGADFSGVDLLIGEGGEPLVCEVNSNAHIKNIYECTGVDVSIDIFRYILENNKKEATS</sequence>
<dbReference type="Pfam" id="PF08443">
    <property type="entry name" value="RimK"/>
    <property type="match status" value="1"/>
</dbReference>
<dbReference type="NCBIfam" id="TIGR00768">
    <property type="entry name" value="rimK_fam"/>
    <property type="match status" value="1"/>
</dbReference>
<dbReference type="EMBL" id="FMYI01000007">
    <property type="protein sequence ID" value="SDC36514.1"/>
    <property type="molecule type" value="Genomic_DNA"/>
</dbReference>
<proteinExistence type="predicted"/>
<keyword evidence="3 4" id="KW-0067">ATP-binding</keyword>
<dbReference type="AlphaFoldDB" id="A0A1G6KZY7"/>
<dbReference type="STRING" id="1612202.SAMN05421734_10745"/>
<dbReference type="InterPro" id="IPR013651">
    <property type="entry name" value="ATP-grasp_RimK-type"/>
</dbReference>
<dbReference type="Proteomes" id="UP000242949">
    <property type="component" value="Unassembled WGS sequence"/>
</dbReference>
<organism evidence="6 7">
    <name type="scientific">Pelagirhabdus alkalitolerans</name>
    <dbReference type="NCBI Taxonomy" id="1612202"/>
    <lineage>
        <taxon>Bacteria</taxon>
        <taxon>Bacillati</taxon>
        <taxon>Bacillota</taxon>
        <taxon>Bacilli</taxon>
        <taxon>Bacillales</taxon>
        <taxon>Bacillaceae</taxon>
        <taxon>Pelagirhabdus</taxon>
    </lineage>
</organism>
<dbReference type="Gene3D" id="3.40.50.20">
    <property type="match status" value="1"/>
</dbReference>
<evidence type="ECO:0000256" key="1">
    <source>
        <dbReference type="ARBA" id="ARBA00022723"/>
    </source>
</evidence>
<keyword evidence="1" id="KW-0479">Metal-binding</keyword>
<evidence type="ECO:0000256" key="2">
    <source>
        <dbReference type="ARBA" id="ARBA00022741"/>
    </source>
</evidence>
<gene>
    <name evidence="6" type="ORF">SAMN05421734_10745</name>
</gene>
<accession>A0A1G6KZY7</accession>
<dbReference type="Gene3D" id="3.30.470.20">
    <property type="entry name" value="ATP-grasp fold, B domain"/>
    <property type="match status" value="1"/>
</dbReference>
<dbReference type="InterPro" id="IPR004666">
    <property type="entry name" value="Rp_bS6_RimK/Lys_biosynth_LsyX"/>
</dbReference>
<evidence type="ECO:0000256" key="3">
    <source>
        <dbReference type="ARBA" id="ARBA00022840"/>
    </source>
</evidence>
<evidence type="ECO:0000313" key="7">
    <source>
        <dbReference type="Proteomes" id="UP000242949"/>
    </source>
</evidence>
<evidence type="ECO:0000256" key="4">
    <source>
        <dbReference type="PROSITE-ProRule" id="PRU00409"/>
    </source>
</evidence>
<feature type="domain" description="ATP-grasp" evidence="5">
    <location>
        <begin position="100"/>
        <end position="289"/>
    </location>
</feature>
<keyword evidence="7" id="KW-1185">Reference proteome</keyword>
<evidence type="ECO:0000313" key="6">
    <source>
        <dbReference type="EMBL" id="SDC36514.1"/>
    </source>
</evidence>
<dbReference type="SUPFAM" id="SSF56059">
    <property type="entry name" value="Glutathione synthetase ATP-binding domain-like"/>
    <property type="match status" value="1"/>
</dbReference>
<dbReference type="InterPro" id="IPR011761">
    <property type="entry name" value="ATP-grasp"/>
</dbReference>
<dbReference type="GO" id="GO:0005737">
    <property type="term" value="C:cytoplasm"/>
    <property type="evidence" value="ECO:0007669"/>
    <property type="project" value="TreeGrafter"/>
</dbReference>
<dbReference type="GO" id="GO:0005524">
    <property type="term" value="F:ATP binding"/>
    <property type="evidence" value="ECO:0007669"/>
    <property type="project" value="UniProtKB-UniRule"/>
</dbReference>
<keyword evidence="2 4" id="KW-0547">Nucleotide-binding</keyword>
<name>A0A1G6KZY7_9BACI</name>